<dbReference type="Proteomes" id="UP001147830">
    <property type="component" value="Unassembled WGS sequence"/>
</dbReference>
<dbReference type="RefSeq" id="WP_260976518.1">
    <property type="nucleotide sequence ID" value="NZ_JAOANI010000019.1"/>
</dbReference>
<dbReference type="PIRSF" id="PIRSF030820">
    <property type="entry name" value="UCP030820"/>
    <property type="match status" value="1"/>
</dbReference>
<keyword evidence="2" id="KW-1185">Reference proteome</keyword>
<protein>
    <submittedName>
        <fullName evidence="1">DUF934 domain-containing protein</fullName>
    </submittedName>
</protein>
<name>A0A9X2WG22_9GAMM</name>
<dbReference type="Pfam" id="PF06073">
    <property type="entry name" value="DUF934"/>
    <property type="match status" value="1"/>
</dbReference>
<organism evidence="1 2">
    <name type="scientific">Thalassolituus pacificus</name>
    <dbReference type="NCBI Taxonomy" id="2975440"/>
    <lineage>
        <taxon>Bacteria</taxon>
        <taxon>Pseudomonadati</taxon>
        <taxon>Pseudomonadota</taxon>
        <taxon>Gammaproteobacteria</taxon>
        <taxon>Oceanospirillales</taxon>
        <taxon>Oceanospirillaceae</taxon>
        <taxon>Thalassolituus</taxon>
    </lineage>
</organism>
<evidence type="ECO:0000313" key="1">
    <source>
        <dbReference type="EMBL" id="MCT7359655.1"/>
    </source>
</evidence>
<evidence type="ECO:0000313" key="2">
    <source>
        <dbReference type="Proteomes" id="UP001147830"/>
    </source>
</evidence>
<reference evidence="1" key="2">
    <citation type="submission" date="2022-08" db="EMBL/GenBank/DDBJ databases">
        <authorList>
            <person name="Dong C."/>
        </authorList>
    </citation>
    <scope>NUCLEOTIDE SEQUENCE</scope>
    <source>
        <strain evidence="1">59MF3M-4</strain>
    </source>
</reference>
<reference evidence="1" key="1">
    <citation type="journal article" date="2022" name="Front. Microbiol.">
        <title>Genome-based taxonomic rearrangement of Oceanobacter-related bacteria including the description of Thalassolituus hydrocarbonoclasticus sp. nov. and Thalassolituus pacificus sp. nov. and emended description of the genus Thalassolituus.</title>
        <authorList>
            <person name="Dong C."/>
            <person name="Wei L."/>
            <person name="Wang J."/>
            <person name="Lai Q."/>
            <person name="Huang Z."/>
            <person name="Shao Z."/>
        </authorList>
    </citation>
    <scope>NUCLEOTIDE SEQUENCE</scope>
    <source>
        <strain evidence="1">59MF3M-4</strain>
    </source>
</reference>
<comment type="caution">
    <text evidence="1">The sequence shown here is derived from an EMBL/GenBank/DDBJ whole genome shotgun (WGS) entry which is preliminary data.</text>
</comment>
<dbReference type="AlphaFoldDB" id="A0A9X2WG22"/>
<sequence>MAQLIKQGQLVSNDEWHLIEDDAIIADYGIISLKRWQENAAALLPLAQAGKIGLLLNSDETADQIGDDCRQFVLIAVNFPKFSDGRGYSTARLLRERHGFKGELRSVGDVLIDQLFFMNRCGFNSFALRDDQDLNDALAAFATFTVSYQNDVNDPRPLFRRR</sequence>
<dbReference type="InterPro" id="IPR008318">
    <property type="entry name" value="UCP030820"/>
</dbReference>
<proteinExistence type="predicted"/>
<accession>A0A9X2WG22</accession>
<dbReference type="EMBL" id="JAOANI010000019">
    <property type="protein sequence ID" value="MCT7359655.1"/>
    <property type="molecule type" value="Genomic_DNA"/>
</dbReference>
<gene>
    <name evidence="1" type="ORF">NYR02_11580</name>
</gene>